<accession>A0A7D5XCL4</accession>
<dbReference type="Proteomes" id="UP000510821">
    <property type="component" value="Chromosome"/>
</dbReference>
<dbReference type="AlphaFoldDB" id="A0A7D5XCL4"/>
<sequence length="327" mass="37774">MAAYKKAKDTIRDNLQDTPTADQLKEVSAGEKYAKHLPSKEEIKKIAWHIEKIMKVKVSDALRNGEEGTKVILVQDLEKLLDGRVNQRLERFARYPLVVEQLKQEETKGFEPVKHAPSYFDPSDGAVYMITDNFEKIYKEKCEEKMIDANSAEGKRFKKFLEFLYFAHEEIHKTIAEKNPAIRNSSSDRWAELAKVLEEHLDDENKTPEKEEKVVKSIESIRDKYDALDTCMEGIAHYAGYRVMCKLGYSSWASTEFGNIRNYTGTEPETPTYKEVMDASKGIKFVEAIQRRIHENPIALIIEHPPTSMKYINNPDEYLKAREEGEI</sequence>
<protein>
    <submittedName>
        <fullName evidence="2">Uncharacterized protein</fullName>
    </submittedName>
</protein>
<evidence type="ECO:0000313" key="3">
    <source>
        <dbReference type="Proteomes" id="UP000510821"/>
    </source>
</evidence>
<dbReference type="EMBL" id="CP058998">
    <property type="protein sequence ID" value="QLJ52671.1"/>
    <property type="molecule type" value="Genomic_DNA"/>
</dbReference>
<gene>
    <name evidence="2" type="ORF">Sv326_0496</name>
</gene>
<name>A0A7D5XCL4_FERL1</name>
<reference evidence="3" key="1">
    <citation type="submission" date="2020-07" db="EMBL/GenBank/DDBJ databases">
        <title>Metabolic diversity and evolutionary history of the archaeal phylum ###Micrarchaeota### uncovered from a freshwater lake metagenome.</title>
        <authorList>
            <person name="Kadnikov V.V."/>
            <person name="Savvichev A.S."/>
            <person name="Mardanov A.V."/>
            <person name="Beletsky A.V."/>
            <person name="Chupakov A.V."/>
            <person name="Kokryatskaya N.M."/>
            <person name="Pimenov N.V."/>
            <person name="Ravin N.V."/>
        </authorList>
    </citation>
    <scope>NUCLEOTIDE SEQUENCE [LARGE SCALE GENOMIC DNA]</scope>
</reference>
<evidence type="ECO:0000313" key="2">
    <source>
        <dbReference type="EMBL" id="QLJ52671.1"/>
    </source>
</evidence>
<evidence type="ECO:0000256" key="1">
    <source>
        <dbReference type="SAM" id="MobiDB-lite"/>
    </source>
</evidence>
<dbReference type="KEGG" id="flt:Sv326_0496"/>
<feature type="region of interest" description="Disordered" evidence="1">
    <location>
        <begin position="1"/>
        <end position="20"/>
    </location>
</feature>
<organism evidence="2 3">
    <name type="scientific">Fermentimicrarchaeum limneticum</name>
    <dbReference type="NCBI Taxonomy" id="2795018"/>
    <lineage>
        <taxon>Archaea</taxon>
        <taxon>Candidatus Micrarchaeota</taxon>
        <taxon>Candidatus Fermentimicrarchaeales</taxon>
        <taxon>Candidatus Fermentimicrarchaeaceae</taxon>
        <taxon>Candidatus Fermentimicrarchaeum</taxon>
    </lineage>
</organism>
<feature type="compositionally biased region" description="Basic and acidic residues" evidence="1">
    <location>
        <begin position="1"/>
        <end position="15"/>
    </location>
</feature>
<proteinExistence type="predicted"/>